<comment type="caution">
    <text evidence="1">The sequence shown here is derived from an EMBL/GenBank/DDBJ whole genome shotgun (WGS) entry which is preliminary data.</text>
</comment>
<dbReference type="PANTHER" id="PTHR33070">
    <property type="entry name" value="OS06G0725500 PROTEIN"/>
    <property type="match status" value="1"/>
</dbReference>
<organism evidence="1 2">
    <name type="scientific">Canavalia gladiata</name>
    <name type="common">Sword bean</name>
    <name type="synonym">Dolichos gladiatus</name>
    <dbReference type="NCBI Taxonomy" id="3824"/>
    <lineage>
        <taxon>Eukaryota</taxon>
        <taxon>Viridiplantae</taxon>
        <taxon>Streptophyta</taxon>
        <taxon>Embryophyta</taxon>
        <taxon>Tracheophyta</taxon>
        <taxon>Spermatophyta</taxon>
        <taxon>Magnoliopsida</taxon>
        <taxon>eudicotyledons</taxon>
        <taxon>Gunneridae</taxon>
        <taxon>Pentapetalae</taxon>
        <taxon>rosids</taxon>
        <taxon>fabids</taxon>
        <taxon>Fabales</taxon>
        <taxon>Fabaceae</taxon>
        <taxon>Papilionoideae</taxon>
        <taxon>50 kb inversion clade</taxon>
        <taxon>NPAAA clade</taxon>
        <taxon>indigoferoid/millettioid clade</taxon>
        <taxon>Phaseoleae</taxon>
        <taxon>Canavalia</taxon>
    </lineage>
</organism>
<dbReference type="InterPro" id="IPR004320">
    <property type="entry name" value="BPS1_pln"/>
</dbReference>
<name>A0AAN9K7K9_CANGL</name>
<dbReference type="Pfam" id="PF03087">
    <property type="entry name" value="BPS1"/>
    <property type="match status" value="1"/>
</dbReference>
<dbReference type="GO" id="GO:0048364">
    <property type="term" value="P:root development"/>
    <property type="evidence" value="ECO:0007669"/>
    <property type="project" value="InterPro"/>
</dbReference>
<accession>A0AAN9K7K9</accession>
<keyword evidence="2" id="KW-1185">Reference proteome</keyword>
<dbReference type="Proteomes" id="UP001367508">
    <property type="component" value="Unassembled WGS sequence"/>
</dbReference>
<evidence type="ECO:0000313" key="2">
    <source>
        <dbReference type="Proteomes" id="UP001367508"/>
    </source>
</evidence>
<reference evidence="1 2" key="1">
    <citation type="submission" date="2024-01" db="EMBL/GenBank/DDBJ databases">
        <title>The genomes of 5 underutilized Papilionoideae crops provide insights into root nodulation and disease resistanc.</title>
        <authorList>
            <person name="Jiang F."/>
        </authorList>
    </citation>
    <scope>NUCLEOTIDE SEQUENCE [LARGE SCALE GENOMIC DNA]</scope>
    <source>
        <strain evidence="1">LVBAO_FW01</strain>
        <tissue evidence="1">Leaves</tissue>
    </source>
</reference>
<dbReference type="EMBL" id="JAYMYQ010000009">
    <property type="protein sequence ID" value="KAK7312327.1"/>
    <property type="molecule type" value="Genomic_DNA"/>
</dbReference>
<protein>
    <submittedName>
        <fullName evidence="1">Uncharacterized protein</fullName>
    </submittedName>
</protein>
<proteinExistence type="predicted"/>
<sequence length="327" mass="36589">MLYMEQMENTKTSEQIVHIILTLIAPSVVLSDKQMETSTKNSLHIRCNSLPSASHPFVSQFQEHLQRLKDSEATSTSYLSSSSISQKLIGLQDLNDNADKLLQLPNTQQALALECSEKWVDDLLEGSLKLLDICGTAHDCLLRSKENINVVQSVIRRKGADTEFTIEGGKYLASRKNMKKEIQKALGNLKGKRNELMASSSNKDKATLSILGILKEAEAVTVRSLESLLLFVSDMRGQSKQNRWSIISKLMQPARVTCDSQESATNEFVKVDAALQSLICHKPLSVENVHSHMENLEICIEDLQVGVEHLSRQLIRTRVSLLNIFSR</sequence>
<dbReference type="PANTHER" id="PTHR33070:SF129">
    <property type="entry name" value="DUF241 DOMAIN PROTEIN"/>
    <property type="match status" value="1"/>
</dbReference>
<dbReference type="GO" id="GO:0048367">
    <property type="term" value="P:shoot system development"/>
    <property type="evidence" value="ECO:0007669"/>
    <property type="project" value="InterPro"/>
</dbReference>
<evidence type="ECO:0000313" key="1">
    <source>
        <dbReference type="EMBL" id="KAK7312327.1"/>
    </source>
</evidence>
<gene>
    <name evidence="1" type="ORF">VNO77_36107</name>
</gene>
<dbReference type="AlphaFoldDB" id="A0AAN9K7K9"/>